<dbReference type="InterPro" id="IPR052336">
    <property type="entry name" value="MlaD_Phospholipid_Transporter"/>
</dbReference>
<comment type="caution">
    <text evidence="3">The sequence shown here is derived from an EMBL/GenBank/DDBJ whole genome shotgun (WGS) entry which is preliminary data.</text>
</comment>
<dbReference type="PANTHER" id="PTHR33371:SF4">
    <property type="entry name" value="INTERMEMBRANE PHOSPHOLIPID TRANSPORT SYSTEM BINDING PROTEIN MLAD"/>
    <property type="match status" value="1"/>
</dbReference>
<dbReference type="Pfam" id="PF02470">
    <property type="entry name" value="MlaD"/>
    <property type="match status" value="1"/>
</dbReference>
<accession>A0A090Q593</accession>
<dbReference type="EMBL" id="BBML01000009">
    <property type="protein sequence ID" value="GAK98170.1"/>
    <property type="molecule type" value="Genomic_DNA"/>
</dbReference>
<sequence>MKVSKEVKVGILTVASIALFIFGYQYLKGRNLLQDDRNFYAVYDNVEGLTKSAPVTINGLRVGNIDDIQFLDSSGRLLVSFHVDGSFNFSKESTASVYSTGLIGGKALAIVPNFSSDGPIAKDGDTLSSKIDEGLQGKVMDEFLPLKDKIEHLITTSDSVMSDLHKTLNKDTRTSITNSLAEIEDVLREFKGISRNTNQILGDNKEAIDRTIKNLDKTSSNFAVMSDSLAQIELAGTIKSLETSVGKFNNLLDQVSNGEGSLGKLMTDDKLYVNLEKATRQAEELLQDIKLNPKRYVHFSVFGKKPGEYEEPENRDR</sequence>
<organism evidence="3 4">
    <name type="scientific">Nonlabens tegetincola</name>
    <dbReference type="NCBI Taxonomy" id="323273"/>
    <lineage>
        <taxon>Bacteria</taxon>
        <taxon>Pseudomonadati</taxon>
        <taxon>Bacteroidota</taxon>
        <taxon>Flavobacteriia</taxon>
        <taxon>Flavobacteriales</taxon>
        <taxon>Flavobacteriaceae</taxon>
        <taxon>Nonlabens</taxon>
    </lineage>
</organism>
<dbReference type="InterPro" id="IPR000727">
    <property type="entry name" value="T_SNARE_dom"/>
</dbReference>
<evidence type="ECO:0000259" key="2">
    <source>
        <dbReference type="PROSITE" id="PS50192"/>
    </source>
</evidence>
<evidence type="ECO:0000313" key="4">
    <source>
        <dbReference type="Proteomes" id="UP000029221"/>
    </source>
</evidence>
<dbReference type="InterPro" id="IPR003399">
    <property type="entry name" value="Mce/MlaD"/>
</dbReference>
<dbReference type="PANTHER" id="PTHR33371">
    <property type="entry name" value="INTERMEMBRANE PHOSPHOLIPID TRANSPORT SYSTEM BINDING PROTEIN MLAD-RELATED"/>
    <property type="match status" value="1"/>
</dbReference>
<protein>
    <submittedName>
        <fullName evidence="3">Mce4/Rvon3499c/MTV023.06c protein</fullName>
    </submittedName>
</protein>
<evidence type="ECO:0000313" key="3">
    <source>
        <dbReference type="EMBL" id="GAK98170.1"/>
    </source>
</evidence>
<dbReference type="Proteomes" id="UP000029221">
    <property type="component" value="Unassembled WGS sequence"/>
</dbReference>
<dbReference type="AlphaFoldDB" id="A0A090Q593"/>
<dbReference type="eggNOG" id="COG1463">
    <property type="taxonomic scope" value="Bacteria"/>
</dbReference>
<gene>
    <name evidence="3" type="ORF">JCM19294_803</name>
</gene>
<feature type="domain" description="T-SNARE coiled-coil homology" evidence="2">
    <location>
        <begin position="170"/>
        <end position="232"/>
    </location>
</feature>
<keyword evidence="1" id="KW-0812">Transmembrane</keyword>
<keyword evidence="4" id="KW-1185">Reference proteome</keyword>
<dbReference type="STRING" id="319236.BST91_05255"/>
<feature type="transmembrane region" description="Helical" evidence="1">
    <location>
        <begin position="7"/>
        <end position="27"/>
    </location>
</feature>
<dbReference type="RefSeq" id="WP_042280227.1">
    <property type="nucleotide sequence ID" value="NZ_BBML01000009.1"/>
</dbReference>
<evidence type="ECO:0000256" key="1">
    <source>
        <dbReference type="SAM" id="Phobius"/>
    </source>
</evidence>
<proteinExistence type="predicted"/>
<keyword evidence="1" id="KW-1133">Transmembrane helix</keyword>
<name>A0A090Q593_9FLAO</name>
<keyword evidence="1" id="KW-0472">Membrane</keyword>
<dbReference type="PROSITE" id="PS50192">
    <property type="entry name" value="T_SNARE"/>
    <property type="match status" value="1"/>
</dbReference>
<reference evidence="3" key="1">
    <citation type="journal article" date="2014" name="Genome Announc.">
        <title>Draft Genome Sequences of Marine Flavobacterium Nonlabens Strains NR17, NR24, NR27, NR32, NR33, and Ara13.</title>
        <authorList>
            <person name="Nakanishi M."/>
            <person name="Meirelles P."/>
            <person name="Suzuki R."/>
            <person name="Takatani N."/>
            <person name="Mino S."/>
            <person name="Suda W."/>
            <person name="Oshima K."/>
            <person name="Hattori M."/>
            <person name="Ohkuma M."/>
            <person name="Hosokawa M."/>
            <person name="Miyashita K."/>
            <person name="Thompson F.L."/>
            <person name="Niwa A."/>
            <person name="Sawabe T."/>
            <person name="Sawabe T."/>
        </authorList>
    </citation>
    <scope>NUCLEOTIDE SEQUENCE [LARGE SCALE GENOMIC DNA]</scope>
    <source>
        <strain evidence="3">JCM 19294</strain>
    </source>
</reference>